<evidence type="ECO:0000313" key="3">
    <source>
        <dbReference type="Proteomes" id="UP000712045"/>
    </source>
</evidence>
<gene>
    <name evidence="2" type="ORF">JS521_00790</name>
</gene>
<dbReference type="EMBL" id="JAFEUF010000002">
    <property type="protein sequence ID" value="MBM7052461.1"/>
    <property type="molecule type" value="Genomic_DNA"/>
</dbReference>
<dbReference type="Gene3D" id="1.10.10.10">
    <property type="entry name" value="Winged helix-like DNA-binding domain superfamily/Winged helix DNA-binding domain"/>
    <property type="match status" value="1"/>
</dbReference>
<dbReference type="Pfam" id="PF03288">
    <property type="entry name" value="Pox_D5"/>
    <property type="match status" value="1"/>
</dbReference>
<protein>
    <recommendedName>
        <fullName evidence="1">DNA primase/nucleoside triphosphatase C-terminal domain-containing protein</fullName>
    </recommendedName>
</protein>
<reference evidence="2 3" key="1">
    <citation type="submission" date="2021-02" db="EMBL/GenBank/DDBJ databases">
        <title>Genome Streptomyces sp. RHZ10.</title>
        <authorList>
            <person name="Besaury L."/>
        </authorList>
    </citation>
    <scope>NUCLEOTIDE SEQUENCE [LARGE SCALE GENOMIC DNA]</scope>
    <source>
        <strain evidence="2 3">RHZ10</strain>
    </source>
</reference>
<dbReference type="Proteomes" id="UP000712045">
    <property type="component" value="Unassembled WGS sequence"/>
</dbReference>
<evidence type="ECO:0000259" key="1">
    <source>
        <dbReference type="Pfam" id="PF03288"/>
    </source>
</evidence>
<evidence type="ECO:0000313" key="2">
    <source>
        <dbReference type="EMBL" id="MBM7052461.1"/>
    </source>
</evidence>
<dbReference type="SUPFAM" id="SSF46785">
    <property type="entry name" value="Winged helix' DNA-binding domain"/>
    <property type="match status" value="1"/>
</dbReference>
<keyword evidence="3" id="KW-1185">Reference proteome</keyword>
<feature type="domain" description="DNA primase/nucleoside triphosphatase C-terminal" evidence="1">
    <location>
        <begin position="3"/>
        <end position="46"/>
    </location>
</feature>
<accession>A0ABS2HMY3</accession>
<dbReference type="InterPro" id="IPR036388">
    <property type="entry name" value="WH-like_DNA-bd_sf"/>
</dbReference>
<dbReference type="InterPro" id="IPR036390">
    <property type="entry name" value="WH_DNA-bd_sf"/>
</dbReference>
<organism evidence="2 3">
    <name type="scientific">Streptomyces durocortorensis</name>
    <dbReference type="NCBI Taxonomy" id="2811104"/>
    <lineage>
        <taxon>Bacteria</taxon>
        <taxon>Bacillati</taxon>
        <taxon>Actinomycetota</taxon>
        <taxon>Actinomycetes</taxon>
        <taxon>Kitasatosporales</taxon>
        <taxon>Streptomycetaceae</taxon>
        <taxon>Streptomyces</taxon>
    </lineage>
</organism>
<dbReference type="InterPro" id="IPR004968">
    <property type="entry name" value="DNA_primase/NTPase_C"/>
</dbReference>
<sequence>MDDWCRLGSDLEVPKNHLFEIWKSWCEARGFMPGSISTFGKQLVAAENSISNRRERPRNKPTVHYYTGISLIE</sequence>
<proteinExistence type="predicted"/>
<name>A0ABS2HMY3_9ACTN</name>
<comment type="caution">
    <text evidence="2">The sequence shown here is derived from an EMBL/GenBank/DDBJ whole genome shotgun (WGS) entry which is preliminary data.</text>
</comment>